<keyword evidence="4" id="KW-1185">Reference proteome</keyword>
<evidence type="ECO:0000256" key="2">
    <source>
        <dbReference type="SAM" id="MobiDB-lite"/>
    </source>
</evidence>
<evidence type="ECO:0000313" key="3">
    <source>
        <dbReference type="EMBL" id="GHC66708.1"/>
    </source>
</evidence>
<feature type="coiled-coil region" evidence="1">
    <location>
        <begin position="125"/>
        <end position="205"/>
    </location>
</feature>
<dbReference type="RefSeq" id="WP_189488542.1">
    <property type="nucleotide sequence ID" value="NZ_BMZO01000003.1"/>
</dbReference>
<dbReference type="AlphaFoldDB" id="A0A8J3GG45"/>
<evidence type="ECO:0000313" key="4">
    <source>
        <dbReference type="Proteomes" id="UP000641137"/>
    </source>
</evidence>
<reference evidence="3" key="1">
    <citation type="journal article" date="2014" name="Int. J. Syst. Evol. Microbiol.">
        <title>Complete genome sequence of Corynebacterium casei LMG S-19264T (=DSM 44701T), isolated from a smear-ripened cheese.</title>
        <authorList>
            <consortium name="US DOE Joint Genome Institute (JGI-PGF)"/>
            <person name="Walter F."/>
            <person name="Albersmeier A."/>
            <person name="Kalinowski J."/>
            <person name="Ruckert C."/>
        </authorList>
    </citation>
    <scope>NUCLEOTIDE SEQUENCE</scope>
    <source>
        <strain evidence="3">KCTC 42097</strain>
    </source>
</reference>
<name>A0A8J3GG45_9HYPH</name>
<dbReference type="EMBL" id="BMZO01000003">
    <property type="protein sequence ID" value="GHC66708.1"/>
    <property type="molecule type" value="Genomic_DNA"/>
</dbReference>
<keyword evidence="1" id="KW-0175">Coiled coil</keyword>
<accession>A0A8J3GG45</accession>
<reference evidence="3" key="2">
    <citation type="submission" date="2020-09" db="EMBL/GenBank/DDBJ databases">
        <authorList>
            <person name="Sun Q."/>
            <person name="Kim S."/>
        </authorList>
    </citation>
    <scope>NUCLEOTIDE SEQUENCE</scope>
    <source>
        <strain evidence="3">KCTC 42097</strain>
    </source>
</reference>
<comment type="caution">
    <text evidence="3">The sequence shown here is derived from an EMBL/GenBank/DDBJ whole genome shotgun (WGS) entry which is preliminary data.</text>
</comment>
<evidence type="ECO:0000256" key="1">
    <source>
        <dbReference type="SAM" id="Coils"/>
    </source>
</evidence>
<gene>
    <name evidence="3" type="ORF">GCM10010136_10020</name>
</gene>
<organism evidence="3 4">
    <name type="scientific">Limoniibacter endophyticus</name>
    <dbReference type="NCBI Taxonomy" id="1565040"/>
    <lineage>
        <taxon>Bacteria</taxon>
        <taxon>Pseudomonadati</taxon>
        <taxon>Pseudomonadota</taxon>
        <taxon>Alphaproteobacteria</taxon>
        <taxon>Hyphomicrobiales</taxon>
        <taxon>Bartonellaceae</taxon>
        <taxon>Limoniibacter</taxon>
    </lineage>
</organism>
<sequence length="306" mass="35249">MSTLVAIETLGREIKARVEAGDKALDKAEQHYKAAGIQLLEVHKRLKETREMRWSAFLFSHARMGRSRAHELMALGDGRTTLEDIRAKGAERARRHAERNRDARLSVSNVEKTSAAKSLSVETIASPNENDLEDIRRENERLKREIAELREKHKDKVKELKSVIEARDDMVKIAERQSQEAHTRAMFAEADKERLTQQVETAREDGMNRLEEMLLNEYYSAESSLRDLFRTKELADWQEESIEKFTSEAITFADIMLMVSEAGFSRLSDFHTHCSNVGSIPEYSLPVREKSWIRHARQLQEPKQAA</sequence>
<proteinExistence type="predicted"/>
<feature type="region of interest" description="Disordered" evidence="2">
    <location>
        <begin position="91"/>
        <end position="111"/>
    </location>
</feature>
<protein>
    <submittedName>
        <fullName evidence="3">Uncharacterized protein</fullName>
    </submittedName>
</protein>
<dbReference type="Proteomes" id="UP000641137">
    <property type="component" value="Unassembled WGS sequence"/>
</dbReference>